<sequence>MMPETTEDGSDTNCGSQIAQINAVNPRHLNGSLLNENSNSMHWSCNGFLAFGSHNKVIVVAAKNQLRVCQTLEKHKYAVKTIRWITDNSMKLLSCDVNGNIIVWDANEGLFLTMITADSKEMKHLLNVAWICNEMESNKEDAHNYILALYNGNNLVLYDSENGEIVWKKNFGNPSTDDYFAKRFSVDPFNRTNIILTLEPSSPKYNDCCFAVVRDVMQTKVNLKRYMIQLSSNADSTPGSPSKAIKIRHTIKEMGNSLTREDEASALPNYLLEYNKIVFNQCTRNQVFLLCPREILLIDLDFVQILTVVNIERNCSNFVDMYSCFNRNMIYCLHDNGTISSRLLQKKKKREEHIGSDLMEISYSTLCLSDGVRLTKNHKIVGFSVCPISEINVAVLLNNSKIFVFKLCRRGMKQSISKKSTLNVDNLNILISLQDYELSDKDSEIKRYALIMNKWLGAISSGPHVIRMCPPLTMRNWKIYKPYLAIGDTSGIIQIYNLASNLLEKEFSIHNSPVRGIEWASLGAFLSFSHQNIQGHSGRVCNELYLIDVSSGRSEALRVEANKDSSPIEALKVSHLKQYFILALKNEPFEIWDLKRLTLLQVMAKHTPLITAVEWSPLYNKKSVDEKDVQVDGTFTSESKYSPVKENFVVTNANSELHHFSVEGKVVKQVSSTPDLNGPTITSISWKSDHLLLGDADGNLNVWSLKDRVTKAEGTNRGWIKKMRFAPGRGNMKCLILFNDGVDVWDIKEMSRTAQLKFPRDISSKIQDIDWAGSDRPILSLSDDSILIGDIKLKRFNSPITTAFSDLPQIPINPLTQANFLLLPVSQKFLLETKMIHKLSEDEEVYPDCIVKRSLLLAKLKGEKQWIRFWELTLHHIIEDLECDTNYELFLNIPSFRSIQEEKVALYEYLRNSLEHNHICCDHNLWLGNHQRSIQLLLETDPQLKDAYSKDSLKACIIALLNSISNENQSAHPVLKLVATNLIANESIDEGIQLLAMINKAKDACRYLQSHGFWERAVFAAKLHLKDGEDYAEIMNSWIKHLEATNQLDIKLFALLSMKMNVKVIEFLKNLNEIQKAAIFIDALKSKGLLENDSIVLVKDVYSSYINMLKKAGLTDICNEYELKLKECENIG</sequence>
<dbReference type="InterPro" id="IPR057853">
    <property type="entry name" value="Beta-prop_WDR11_2nd"/>
</dbReference>
<dbReference type="InterPro" id="IPR057852">
    <property type="entry name" value="Beta-prop_WDR11_1st"/>
</dbReference>
<evidence type="ECO:0000259" key="5">
    <source>
        <dbReference type="Pfam" id="PF23752"/>
    </source>
</evidence>
<name>A0A3S3P599_9ACAR</name>
<keyword evidence="1 3" id="KW-0853">WD repeat</keyword>
<evidence type="ECO:0000259" key="4">
    <source>
        <dbReference type="Pfam" id="PF23751"/>
    </source>
</evidence>
<dbReference type="InterPro" id="IPR036322">
    <property type="entry name" value="WD40_repeat_dom_sf"/>
</dbReference>
<dbReference type="InterPro" id="IPR057854">
    <property type="entry name" value="TPR_WDR11"/>
</dbReference>
<dbReference type="InterPro" id="IPR039694">
    <property type="entry name" value="WDR11"/>
</dbReference>
<reference evidence="8" key="2">
    <citation type="submission" date="2018-11" db="EMBL/GenBank/DDBJ databases">
        <title>Trombidioid mite genomics.</title>
        <authorList>
            <person name="Dong X."/>
        </authorList>
    </citation>
    <scope>NUCLEOTIDE SEQUENCE</scope>
    <source>
        <strain evidence="8">UoL-WK</strain>
    </source>
</reference>
<dbReference type="Gene3D" id="2.130.10.10">
    <property type="entry name" value="YVTN repeat-like/Quinoprotein amine dehydrogenase"/>
    <property type="match status" value="3"/>
</dbReference>
<dbReference type="InterPro" id="IPR019775">
    <property type="entry name" value="WD40_repeat_CS"/>
</dbReference>
<evidence type="ECO:0000313" key="10">
    <source>
        <dbReference type="Proteomes" id="UP000285301"/>
    </source>
</evidence>
<dbReference type="PROSITE" id="PS00678">
    <property type="entry name" value="WD_REPEATS_1"/>
    <property type="match status" value="1"/>
</dbReference>
<dbReference type="InterPro" id="IPR015943">
    <property type="entry name" value="WD40/YVTN_repeat-like_dom_sf"/>
</dbReference>
<evidence type="ECO:0000313" key="7">
    <source>
        <dbReference type="EMBL" id="RWS04712.1"/>
    </source>
</evidence>
<dbReference type="STRING" id="1965070.A0A3S3P599"/>
<dbReference type="SUPFAM" id="SSF50978">
    <property type="entry name" value="WD40 repeat-like"/>
    <property type="match status" value="1"/>
</dbReference>
<dbReference type="Proteomes" id="UP000285301">
    <property type="component" value="Unassembled WGS sequence"/>
</dbReference>
<keyword evidence="10" id="KW-1185">Reference proteome</keyword>
<comment type="caution">
    <text evidence="8">The sequence shown here is derived from an EMBL/GenBank/DDBJ whole genome shotgun (WGS) entry which is preliminary data.</text>
</comment>
<dbReference type="GO" id="GO:0005737">
    <property type="term" value="C:cytoplasm"/>
    <property type="evidence" value="ECO:0007669"/>
    <property type="project" value="TreeGrafter"/>
</dbReference>
<evidence type="ECO:0000256" key="1">
    <source>
        <dbReference type="ARBA" id="ARBA00022574"/>
    </source>
</evidence>
<dbReference type="PANTHER" id="PTHR14593">
    <property type="entry name" value="WD REPEAT-CONTAINING PROTEIN 11"/>
    <property type="match status" value="1"/>
</dbReference>
<evidence type="ECO:0000313" key="9">
    <source>
        <dbReference type="EMBL" id="RWS15239.1"/>
    </source>
</evidence>
<dbReference type="SMART" id="SM00320">
    <property type="entry name" value="WD40"/>
    <property type="match status" value="2"/>
</dbReference>
<feature type="repeat" description="WD" evidence="3">
    <location>
        <begin position="72"/>
        <end position="114"/>
    </location>
</feature>
<dbReference type="AlphaFoldDB" id="A0A3S3P599"/>
<dbReference type="EMBL" id="NCKU01000510">
    <property type="protein sequence ID" value="RWS15239.1"/>
    <property type="molecule type" value="Genomic_DNA"/>
</dbReference>
<gene>
    <name evidence="9" type="ORF">B4U79_06171</name>
    <name evidence="8" type="ORF">B4U79_09878</name>
    <name evidence="7" type="ORF">B4U79_14967</name>
</gene>
<accession>A0A3S3P599</accession>
<proteinExistence type="predicted"/>
<feature type="domain" description="WDR11 first beta-propeller" evidence="4">
    <location>
        <begin position="87"/>
        <end position="342"/>
    </location>
</feature>
<dbReference type="OrthoDB" id="1291858at2759"/>
<dbReference type="PROSITE" id="PS50082">
    <property type="entry name" value="WD_REPEATS_2"/>
    <property type="match status" value="1"/>
</dbReference>
<dbReference type="SUPFAM" id="SSF101908">
    <property type="entry name" value="Putative isomerase YbhE"/>
    <property type="match status" value="1"/>
</dbReference>
<dbReference type="EMBL" id="NCKU01005318">
    <property type="protein sequence ID" value="RWS04712.1"/>
    <property type="molecule type" value="Genomic_DNA"/>
</dbReference>
<reference evidence="8 10" key="1">
    <citation type="journal article" date="2018" name="Gigascience">
        <title>Genomes of trombidid mites reveal novel predicted allergens and laterally-transferred genes associated with secondary metabolism.</title>
        <authorList>
            <person name="Dong X."/>
            <person name="Chaisiri K."/>
            <person name="Xia D."/>
            <person name="Armstrong S.D."/>
            <person name="Fang Y."/>
            <person name="Donnelly M.J."/>
            <person name="Kadowaki T."/>
            <person name="McGarry J.W."/>
            <person name="Darby A.C."/>
            <person name="Makepeace B.L."/>
        </authorList>
    </citation>
    <scope>NUCLEOTIDE SEQUENCE [LARGE SCALE GENOMIC DNA]</scope>
    <source>
        <strain evidence="8">UoL-WK</strain>
    </source>
</reference>
<evidence type="ECO:0000256" key="3">
    <source>
        <dbReference type="PROSITE-ProRule" id="PRU00221"/>
    </source>
</evidence>
<dbReference type="Pfam" id="PF23753">
    <property type="entry name" value="TPR_WDR11"/>
    <property type="match status" value="1"/>
</dbReference>
<dbReference type="PANTHER" id="PTHR14593:SF5">
    <property type="entry name" value="WD REPEAT-CONTAINING PROTEIN 11"/>
    <property type="match status" value="1"/>
</dbReference>
<keyword evidence="2" id="KW-0677">Repeat</keyword>
<protein>
    <submittedName>
        <fullName evidence="8">WD repeat-containing protein 11-like protein</fullName>
    </submittedName>
</protein>
<evidence type="ECO:0000259" key="6">
    <source>
        <dbReference type="Pfam" id="PF23753"/>
    </source>
</evidence>
<organism evidence="8 10">
    <name type="scientific">Dinothrombium tinctorium</name>
    <dbReference type="NCBI Taxonomy" id="1965070"/>
    <lineage>
        <taxon>Eukaryota</taxon>
        <taxon>Metazoa</taxon>
        <taxon>Ecdysozoa</taxon>
        <taxon>Arthropoda</taxon>
        <taxon>Chelicerata</taxon>
        <taxon>Arachnida</taxon>
        <taxon>Acari</taxon>
        <taxon>Acariformes</taxon>
        <taxon>Trombidiformes</taxon>
        <taxon>Prostigmata</taxon>
        <taxon>Anystina</taxon>
        <taxon>Parasitengona</taxon>
        <taxon>Trombidioidea</taxon>
        <taxon>Trombidiidae</taxon>
        <taxon>Dinothrombium</taxon>
    </lineage>
</organism>
<evidence type="ECO:0000256" key="2">
    <source>
        <dbReference type="ARBA" id="ARBA00022737"/>
    </source>
</evidence>
<evidence type="ECO:0000313" key="8">
    <source>
        <dbReference type="EMBL" id="RWS15230.1"/>
    </source>
</evidence>
<dbReference type="Pfam" id="PF23752">
    <property type="entry name" value="Beta-prop_WDR11_2nd"/>
    <property type="match status" value="1"/>
</dbReference>
<dbReference type="EMBL" id="NCKU01000513">
    <property type="protein sequence ID" value="RWS15230.1"/>
    <property type="molecule type" value="Genomic_DNA"/>
</dbReference>
<dbReference type="InterPro" id="IPR001680">
    <property type="entry name" value="WD40_rpt"/>
</dbReference>
<dbReference type="Pfam" id="PF23751">
    <property type="entry name" value="Beta-prop_WDR11_1st"/>
    <property type="match status" value="1"/>
</dbReference>
<feature type="domain" description="WDR11 TPR" evidence="6">
    <location>
        <begin position="926"/>
        <end position="1081"/>
    </location>
</feature>
<feature type="domain" description="WDR11 second beta-propeller" evidence="5">
    <location>
        <begin position="482"/>
        <end position="749"/>
    </location>
</feature>